<reference evidence="16" key="1">
    <citation type="submission" date="2021-12" db="EMBL/GenBank/DDBJ databases">
        <title>Prjna785345.</title>
        <authorList>
            <person name="Rujirawat T."/>
            <person name="Krajaejun T."/>
        </authorList>
    </citation>
    <scope>NUCLEOTIDE SEQUENCE</scope>
    <source>
        <strain evidence="16">Pi057C3</strain>
    </source>
</reference>
<dbReference type="GO" id="GO:0006508">
    <property type="term" value="P:proteolysis"/>
    <property type="evidence" value="ECO:0007669"/>
    <property type="project" value="InterPro"/>
</dbReference>
<feature type="transmembrane region" description="Helical" evidence="12">
    <location>
        <begin position="52"/>
        <end position="71"/>
    </location>
</feature>
<comment type="subcellular location">
    <subcellularLocation>
        <location evidence="1">Cell membrane</location>
        <topology evidence="1">Multi-pass membrane protein</topology>
    </subcellularLocation>
</comment>
<dbReference type="InterPro" id="IPR011527">
    <property type="entry name" value="ABC1_TM_dom"/>
</dbReference>
<evidence type="ECO:0000259" key="14">
    <source>
        <dbReference type="PROSITE" id="PS50929"/>
    </source>
</evidence>
<comment type="caution">
    <text evidence="16">The sequence shown here is derived from an EMBL/GenBank/DDBJ whole genome shotgun (WGS) entry which is preliminary data.</text>
</comment>
<dbReference type="Pfam" id="PF00246">
    <property type="entry name" value="Peptidase_M14"/>
    <property type="match status" value="1"/>
</dbReference>
<feature type="transmembrane region" description="Helical" evidence="12">
    <location>
        <begin position="278"/>
        <end position="298"/>
    </location>
</feature>
<evidence type="ECO:0000259" key="15">
    <source>
        <dbReference type="PROSITE" id="PS52035"/>
    </source>
</evidence>
<evidence type="ECO:0000256" key="9">
    <source>
        <dbReference type="ARBA" id="ARBA00023136"/>
    </source>
</evidence>
<dbReference type="GO" id="GO:0005524">
    <property type="term" value="F:ATP binding"/>
    <property type="evidence" value="ECO:0007669"/>
    <property type="project" value="UniProtKB-KW"/>
</dbReference>
<dbReference type="InterPro" id="IPR027417">
    <property type="entry name" value="P-loop_NTPase"/>
</dbReference>
<feature type="domain" description="ABC transporter" evidence="13">
    <location>
        <begin position="375"/>
        <end position="628"/>
    </location>
</feature>
<evidence type="ECO:0000313" key="16">
    <source>
        <dbReference type="EMBL" id="KAJ0403758.1"/>
    </source>
</evidence>
<evidence type="ECO:0000313" key="17">
    <source>
        <dbReference type="Proteomes" id="UP001209570"/>
    </source>
</evidence>
<evidence type="ECO:0000259" key="13">
    <source>
        <dbReference type="PROSITE" id="PS50893"/>
    </source>
</evidence>
<dbReference type="GO" id="GO:0090374">
    <property type="term" value="P:oligopeptide export from mitochondrion"/>
    <property type="evidence" value="ECO:0007669"/>
    <property type="project" value="TreeGrafter"/>
</dbReference>
<dbReference type="InterPro" id="IPR000834">
    <property type="entry name" value="Peptidase_M14"/>
</dbReference>
<keyword evidence="4" id="KW-1003">Cell membrane</keyword>
<dbReference type="Gene3D" id="1.20.1560.10">
    <property type="entry name" value="ABC transporter type 1, transmembrane domain"/>
    <property type="match status" value="1"/>
</dbReference>
<dbReference type="PROSITE" id="PS52035">
    <property type="entry name" value="PEPTIDASE_M14"/>
    <property type="match status" value="1"/>
</dbReference>
<keyword evidence="6" id="KW-0547">Nucleotide-binding</keyword>
<dbReference type="PROSITE" id="PS00211">
    <property type="entry name" value="ABC_TRANSPORTER_1"/>
    <property type="match status" value="1"/>
</dbReference>
<dbReference type="Gene3D" id="3.40.50.300">
    <property type="entry name" value="P-loop containing nucleotide triphosphate hydrolases"/>
    <property type="match status" value="1"/>
</dbReference>
<dbReference type="SMART" id="SM00631">
    <property type="entry name" value="Zn_pept"/>
    <property type="match status" value="1"/>
</dbReference>
<dbReference type="PANTHER" id="PTHR43394">
    <property type="entry name" value="ATP-DEPENDENT PERMEASE MDL1, MITOCHONDRIAL"/>
    <property type="match status" value="1"/>
</dbReference>
<evidence type="ECO:0000256" key="7">
    <source>
        <dbReference type="ARBA" id="ARBA00022840"/>
    </source>
</evidence>
<evidence type="ECO:0000256" key="5">
    <source>
        <dbReference type="ARBA" id="ARBA00022692"/>
    </source>
</evidence>
<keyword evidence="7" id="KW-0067">ATP-binding</keyword>
<dbReference type="GO" id="GO:0008270">
    <property type="term" value="F:zinc ion binding"/>
    <property type="evidence" value="ECO:0007669"/>
    <property type="project" value="InterPro"/>
</dbReference>
<keyword evidence="17" id="KW-1185">Reference proteome</keyword>
<dbReference type="PROSITE" id="PS00132">
    <property type="entry name" value="CARBOXYPEPT_ZN_1"/>
    <property type="match status" value="1"/>
</dbReference>
<dbReference type="InterPro" id="IPR036640">
    <property type="entry name" value="ABC1_TM_sf"/>
</dbReference>
<keyword evidence="8 12" id="KW-1133">Transmembrane helix</keyword>
<evidence type="ECO:0000256" key="3">
    <source>
        <dbReference type="ARBA" id="ARBA00022448"/>
    </source>
</evidence>
<comment type="similarity">
    <text evidence="2 10">Belongs to the peptidase M14 family.</text>
</comment>
<evidence type="ECO:0000256" key="4">
    <source>
        <dbReference type="ARBA" id="ARBA00022475"/>
    </source>
</evidence>
<comment type="caution">
    <text evidence="10">Lacks conserved residue(s) required for the propagation of feature annotation.</text>
</comment>
<dbReference type="SMART" id="SM00382">
    <property type="entry name" value="AAA"/>
    <property type="match status" value="1"/>
</dbReference>
<keyword evidence="3" id="KW-0813">Transport</keyword>
<accession>A0AAD5Q888</accession>
<dbReference type="SUPFAM" id="SSF52540">
    <property type="entry name" value="P-loop containing nucleoside triphosphate hydrolases"/>
    <property type="match status" value="1"/>
</dbReference>
<dbReference type="PANTHER" id="PTHR43394:SF1">
    <property type="entry name" value="ATP-BINDING CASSETTE SUB-FAMILY B MEMBER 10, MITOCHONDRIAL"/>
    <property type="match status" value="1"/>
</dbReference>
<evidence type="ECO:0000256" key="6">
    <source>
        <dbReference type="ARBA" id="ARBA00022741"/>
    </source>
</evidence>
<dbReference type="Gene3D" id="3.40.630.10">
    <property type="entry name" value="Zn peptidases"/>
    <property type="match status" value="1"/>
</dbReference>
<keyword evidence="5 12" id="KW-0812">Transmembrane</keyword>
<dbReference type="PROSITE" id="PS50929">
    <property type="entry name" value="ABC_TM1F"/>
    <property type="match status" value="1"/>
</dbReference>
<dbReference type="GO" id="GO:0005743">
    <property type="term" value="C:mitochondrial inner membrane"/>
    <property type="evidence" value="ECO:0007669"/>
    <property type="project" value="TreeGrafter"/>
</dbReference>
<protein>
    <recommendedName>
        <fullName evidence="18">ABC transmembrane type-1 domain-containing protein</fullName>
    </recommendedName>
</protein>
<dbReference type="InterPro" id="IPR003593">
    <property type="entry name" value="AAA+_ATPase"/>
</dbReference>
<dbReference type="GO" id="GO:0015421">
    <property type="term" value="F:ABC-type oligopeptide transporter activity"/>
    <property type="evidence" value="ECO:0007669"/>
    <property type="project" value="TreeGrafter"/>
</dbReference>
<dbReference type="EMBL" id="JAKCXM010000075">
    <property type="protein sequence ID" value="KAJ0403758.1"/>
    <property type="molecule type" value="Genomic_DNA"/>
</dbReference>
<dbReference type="FunFam" id="3.40.50.300:FF:000299">
    <property type="entry name" value="ABC transporter ATP-binding protein/permease"/>
    <property type="match status" value="1"/>
</dbReference>
<keyword evidence="9 12" id="KW-0472">Membrane</keyword>
<evidence type="ECO:0008006" key="18">
    <source>
        <dbReference type="Google" id="ProtNLM"/>
    </source>
</evidence>
<feature type="region of interest" description="Disordered" evidence="11">
    <location>
        <begin position="12"/>
        <end position="33"/>
    </location>
</feature>
<dbReference type="SUPFAM" id="SSF53187">
    <property type="entry name" value="Zn-dependent exopeptidases"/>
    <property type="match status" value="1"/>
</dbReference>
<dbReference type="Pfam" id="PF00005">
    <property type="entry name" value="ABC_tran"/>
    <property type="match status" value="1"/>
</dbReference>
<dbReference type="AlphaFoldDB" id="A0AAD5Q888"/>
<name>A0AAD5Q888_PYTIN</name>
<feature type="transmembrane region" description="Helical" evidence="12">
    <location>
        <begin position="95"/>
        <end position="116"/>
    </location>
</feature>
<proteinExistence type="inferred from homology"/>
<dbReference type="GO" id="GO:0005886">
    <property type="term" value="C:plasma membrane"/>
    <property type="evidence" value="ECO:0007669"/>
    <property type="project" value="UniProtKB-SubCell"/>
</dbReference>
<evidence type="ECO:0000256" key="10">
    <source>
        <dbReference type="PROSITE-ProRule" id="PRU01379"/>
    </source>
</evidence>
<dbReference type="PROSITE" id="PS50893">
    <property type="entry name" value="ABC_TRANSPORTER_2"/>
    <property type="match status" value="1"/>
</dbReference>
<dbReference type="InterPro" id="IPR003439">
    <property type="entry name" value="ABC_transporter-like_ATP-bd"/>
</dbReference>
<gene>
    <name evidence="16" type="ORF">P43SY_006301</name>
</gene>
<organism evidence="16 17">
    <name type="scientific">Pythium insidiosum</name>
    <name type="common">Pythiosis disease agent</name>
    <dbReference type="NCBI Taxonomy" id="114742"/>
    <lineage>
        <taxon>Eukaryota</taxon>
        <taxon>Sar</taxon>
        <taxon>Stramenopiles</taxon>
        <taxon>Oomycota</taxon>
        <taxon>Peronosporomycetes</taxon>
        <taxon>Pythiales</taxon>
        <taxon>Pythiaceae</taxon>
        <taxon>Pythium</taxon>
    </lineage>
</organism>
<evidence type="ECO:0000256" key="11">
    <source>
        <dbReference type="SAM" id="MobiDB-lite"/>
    </source>
</evidence>
<evidence type="ECO:0000256" key="2">
    <source>
        <dbReference type="ARBA" id="ARBA00005988"/>
    </source>
</evidence>
<dbReference type="InterPro" id="IPR039421">
    <property type="entry name" value="Type_1_exporter"/>
</dbReference>
<dbReference type="Proteomes" id="UP001209570">
    <property type="component" value="Unassembled WGS sequence"/>
</dbReference>
<feature type="domain" description="ABC transmembrane type-1" evidence="14">
    <location>
        <begin position="56"/>
        <end position="339"/>
    </location>
</feature>
<dbReference type="InterPro" id="IPR057246">
    <property type="entry name" value="CARBOXYPEPT_ZN_1"/>
</dbReference>
<dbReference type="InterPro" id="IPR017871">
    <property type="entry name" value="ABC_transporter-like_CS"/>
</dbReference>
<dbReference type="SUPFAM" id="SSF90123">
    <property type="entry name" value="ABC transporter transmembrane region"/>
    <property type="match status" value="1"/>
</dbReference>
<dbReference type="Pfam" id="PF00664">
    <property type="entry name" value="ABC_membrane"/>
    <property type="match status" value="1"/>
</dbReference>
<evidence type="ECO:0000256" key="8">
    <source>
        <dbReference type="ARBA" id="ARBA00022989"/>
    </source>
</evidence>
<feature type="domain" description="Peptidase M14" evidence="15">
    <location>
        <begin position="559"/>
        <end position="846"/>
    </location>
</feature>
<sequence>MRPPSYLLQRARAAGRDDGDVAGGGDGKKSRLAANSPSNLSWMFGLCRQETGHLTLGVVGMSMASAMNLLFPRIMGKAIDVAAGKPPPGGLSKKGFLFVVLTTFVTGSVGSFLRVYSLGMVAERVAARLRKRLYRVLLAQEFNFYHHRKVGELVSRLSHDCQVTANAVVDIMANGFRSLNSAIGASCMLLTISPKLTLVSLSILPLVGSGAMIFSKFSSRLSKVHQNSIANMTGIVEERLNNIFTVKLFAAEQYEAQQFDNVNTTILKNASRAKRARGLFMGGLSLSINCSLFSVLYFGGSLVGSNELTIGSLTSFALYSGFMGLGFSQLSSCFSEIRRARDSSAVLFKLLETTPMPEEQHGPRGEMLDTVEGHIRFEDVSFSYPSREDIVVLDKLTLDIHPGEVVAIVGKSGAGKSTVASLITKILTPTSGKVTLDGVDIELLDTAWLRKQIGVVNQDPSLFASTIADNIMYGSVVRDEDRMLEAAKEAHAHDFVMELPEKYDTFVGEKGYELSGGQKQRIAIARALYKRTKILLFDEATSSLDGRSEDFNGPPVTFKYRTYSQMVDSMLALEAKYPQFVEVFTAQDRYGLPLRNELMCRRNGASEPCKHYVIKITDEASLPDATRPEVFFSGALHGNERVGPQSAMSLAEFLVDHAGRPDGNPWIKRLVRTRTIVIMPTTNAHGYDRNVREEGSLDPNRDFPYSRSGTNCFQTMVARAVNEVWRDHLFQLAITWHGGIRQVSYEWGSTNHAIRNGLGSHRSPDDRGQFFVGRGLSRYAGKFQEDSTYFPDGRMNDILYAVDGGMEDWGYAASWENQFTSPKPIGVCNPTTLGGYSSSKSVYNGATHRAFNILVETSSSKQPSESSLGNSASLSDAALADFLPSSTTIGHVPRNVRLALHYIDIVQPYLQWKNNPSSGSAGAATSFQWEVAGSITVDSTSLRYSTRPDLSGASTTPAQSGTTRWYHPDMGMSSQSNKGIFSASIQFPSSGVYYVQAVATVDQNWAEQGTGIDAPTPFVPPQTHVVNARTKNDWRFTNNGKIVQGQVEWSSPIVQIVVQ</sequence>
<dbReference type="GO" id="GO:0004181">
    <property type="term" value="F:metallocarboxypeptidase activity"/>
    <property type="evidence" value="ECO:0007669"/>
    <property type="project" value="InterPro"/>
</dbReference>
<dbReference type="CDD" id="cd18573">
    <property type="entry name" value="ABC_6TM_ABCB10_like"/>
    <property type="match status" value="1"/>
</dbReference>
<evidence type="ECO:0000256" key="12">
    <source>
        <dbReference type="SAM" id="Phobius"/>
    </source>
</evidence>
<dbReference type="GO" id="GO:0016887">
    <property type="term" value="F:ATP hydrolysis activity"/>
    <property type="evidence" value="ECO:0007669"/>
    <property type="project" value="InterPro"/>
</dbReference>
<evidence type="ECO:0000256" key="1">
    <source>
        <dbReference type="ARBA" id="ARBA00004651"/>
    </source>
</evidence>